<accession>A0ABR8WR54</accession>
<dbReference type="InterPro" id="IPR027417">
    <property type="entry name" value="P-loop_NTPase"/>
</dbReference>
<dbReference type="InterPro" id="IPR003593">
    <property type="entry name" value="AAA+_ATPase"/>
</dbReference>
<dbReference type="GO" id="GO:0005524">
    <property type="term" value="F:ATP binding"/>
    <property type="evidence" value="ECO:0007669"/>
    <property type="project" value="UniProtKB-KW"/>
</dbReference>
<keyword evidence="2" id="KW-0813">Transport</keyword>
<name>A0ABR8WR54_9MICO</name>
<proteinExistence type="inferred from homology"/>
<dbReference type="PANTHER" id="PTHR42734">
    <property type="entry name" value="METAL TRANSPORT SYSTEM ATP-BINDING PROTEIN TM_0124-RELATED"/>
    <property type="match status" value="1"/>
</dbReference>
<organism evidence="6 7">
    <name type="scientific">Brevibacterium gallinarum</name>
    <dbReference type="NCBI Taxonomy" id="2762220"/>
    <lineage>
        <taxon>Bacteria</taxon>
        <taxon>Bacillati</taxon>
        <taxon>Actinomycetota</taxon>
        <taxon>Actinomycetes</taxon>
        <taxon>Micrococcales</taxon>
        <taxon>Brevibacteriaceae</taxon>
        <taxon>Brevibacterium</taxon>
    </lineage>
</organism>
<dbReference type="RefSeq" id="WP_191725040.1">
    <property type="nucleotide sequence ID" value="NZ_JACSPY010000001.1"/>
</dbReference>
<dbReference type="InterPro" id="IPR050153">
    <property type="entry name" value="Metal_Ion_Import_ABC"/>
</dbReference>
<dbReference type="PANTHER" id="PTHR42734:SF5">
    <property type="entry name" value="IRON TRANSPORT SYSTEM ATP-BINDING PROTEIN HI_0361-RELATED"/>
    <property type="match status" value="1"/>
</dbReference>
<dbReference type="Proteomes" id="UP000651517">
    <property type="component" value="Unassembled WGS sequence"/>
</dbReference>
<sequence length="238" mass="24838">MTPAISIRDLTVSYGEIPVFSGLSADIAPGRITGLVGPNGCGKSTLLGAVLGSVPARSGTVTISHRTTAIGYMPQTAGVDWDFPITVADTVLMGTYGSLGWFARPRAAHRERAAAALEEAGISELARHPIGELSGGQRKRTFLARLLAQDSDLLIMDEPFAGVDTRSEAAIRSVLARRHAAGSTIVLVHHDLGAVSELCHEAIVLGGGQAVTGPVDEVLTAAVIDRAYGLGRTHEVLQ</sequence>
<keyword evidence="3" id="KW-0547">Nucleotide-binding</keyword>
<dbReference type="SMART" id="SM00382">
    <property type="entry name" value="AAA"/>
    <property type="match status" value="1"/>
</dbReference>
<evidence type="ECO:0000256" key="2">
    <source>
        <dbReference type="ARBA" id="ARBA00022448"/>
    </source>
</evidence>
<feature type="domain" description="ABC transporter" evidence="5">
    <location>
        <begin position="5"/>
        <end position="231"/>
    </location>
</feature>
<protein>
    <submittedName>
        <fullName evidence="6">Metal ABC transporter ATP-binding protein</fullName>
    </submittedName>
</protein>
<evidence type="ECO:0000313" key="6">
    <source>
        <dbReference type="EMBL" id="MBD8019443.1"/>
    </source>
</evidence>
<comment type="similarity">
    <text evidence="1">Belongs to the ABC transporter superfamily.</text>
</comment>
<keyword evidence="7" id="KW-1185">Reference proteome</keyword>
<dbReference type="EMBL" id="JACSPY010000001">
    <property type="protein sequence ID" value="MBD8019443.1"/>
    <property type="molecule type" value="Genomic_DNA"/>
</dbReference>
<evidence type="ECO:0000256" key="4">
    <source>
        <dbReference type="ARBA" id="ARBA00022840"/>
    </source>
</evidence>
<dbReference type="Pfam" id="PF00005">
    <property type="entry name" value="ABC_tran"/>
    <property type="match status" value="1"/>
</dbReference>
<reference evidence="6 7" key="1">
    <citation type="submission" date="2020-08" db="EMBL/GenBank/DDBJ databases">
        <title>A Genomic Blueprint of the Chicken Gut Microbiome.</title>
        <authorList>
            <person name="Gilroy R."/>
            <person name="Ravi A."/>
            <person name="Getino M."/>
            <person name="Pursley I."/>
            <person name="Horton D.L."/>
            <person name="Alikhan N.-F."/>
            <person name="Baker D."/>
            <person name="Gharbi K."/>
            <person name="Hall N."/>
            <person name="Watson M."/>
            <person name="Adriaenssens E.M."/>
            <person name="Foster-Nyarko E."/>
            <person name="Jarju S."/>
            <person name="Secka A."/>
            <person name="Antonio M."/>
            <person name="Oren A."/>
            <person name="Chaudhuri R."/>
            <person name="La Ragione R.M."/>
            <person name="Hildebrand F."/>
            <person name="Pallen M.J."/>
        </authorList>
    </citation>
    <scope>NUCLEOTIDE SEQUENCE [LARGE SCALE GENOMIC DNA]</scope>
    <source>
        <strain evidence="6 7">Re57</strain>
    </source>
</reference>
<comment type="caution">
    <text evidence="6">The sequence shown here is derived from an EMBL/GenBank/DDBJ whole genome shotgun (WGS) entry which is preliminary data.</text>
</comment>
<dbReference type="Gene3D" id="3.40.50.300">
    <property type="entry name" value="P-loop containing nucleotide triphosphate hydrolases"/>
    <property type="match status" value="1"/>
</dbReference>
<evidence type="ECO:0000256" key="3">
    <source>
        <dbReference type="ARBA" id="ARBA00022741"/>
    </source>
</evidence>
<evidence type="ECO:0000256" key="1">
    <source>
        <dbReference type="ARBA" id="ARBA00005417"/>
    </source>
</evidence>
<dbReference type="SUPFAM" id="SSF52540">
    <property type="entry name" value="P-loop containing nucleoside triphosphate hydrolases"/>
    <property type="match status" value="1"/>
</dbReference>
<evidence type="ECO:0000259" key="5">
    <source>
        <dbReference type="PROSITE" id="PS50893"/>
    </source>
</evidence>
<dbReference type="InterPro" id="IPR003439">
    <property type="entry name" value="ABC_transporter-like_ATP-bd"/>
</dbReference>
<dbReference type="PROSITE" id="PS50893">
    <property type="entry name" value="ABC_TRANSPORTER_2"/>
    <property type="match status" value="1"/>
</dbReference>
<gene>
    <name evidence="6" type="ORF">H9634_01420</name>
</gene>
<keyword evidence="4 6" id="KW-0067">ATP-binding</keyword>
<evidence type="ECO:0000313" key="7">
    <source>
        <dbReference type="Proteomes" id="UP000651517"/>
    </source>
</evidence>